<accession>A0A1G7PXT8</accession>
<sequence>MRRSVFVLIALHVGLVPLMSAQKQACLAMDMQEQRQTAGFTLRTFLNDDSEDSCFQILRNRRVIHQEINHEGFRYTLGQKAVPEVGVPAIPDGTDLTGSGHPDMIVTLNTRGAHCCLTVMVYELKDVPKRIAKFEVTDTEYPYFERGGNGFYRFHAQDWSLAYWPSSFAGSPSASVILRYTSRGYHLDLDAMRAPMPSEQDVEKARTDAKELFANFGASESGIFWYWVMQWIYSGHDDLAWNFVDEQWPANVPGKEEWTGNFCAMLADSPYWADLQPFVTHAPATCISAAEDELRQVKVIPSGSIKPNLLRTP</sequence>
<reference evidence="2 3" key="1">
    <citation type="submission" date="2016-10" db="EMBL/GenBank/DDBJ databases">
        <authorList>
            <person name="de Groot N.N."/>
        </authorList>
    </citation>
    <scope>NUCLEOTIDE SEQUENCE [LARGE SCALE GENOMIC DNA]</scope>
    <source>
        <strain evidence="2 3">GAS232</strain>
    </source>
</reference>
<evidence type="ECO:0000313" key="2">
    <source>
        <dbReference type="EMBL" id="SDF91051.1"/>
    </source>
</evidence>
<keyword evidence="3" id="KW-1185">Reference proteome</keyword>
<name>A0A1G7PXT8_9BACT</name>
<dbReference type="Proteomes" id="UP000182427">
    <property type="component" value="Chromosome I"/>
</dbReference>
<evidence type="ECO:0000256" key="1">
    <source>
        <dbReference type="SAM" id="SignalP"/>
    </source>
</evidence>
<feature type="chain" id="PRO_5009242324" evidence="1">
    <location>
        <begin position="26"/>
        <end position="313"/>
    </location>
</feature>
<feature type="signal peptide" evidence="1">
    <location>
        <begin position="1"/>
        <end position="25"/>
    </location>
</feature>
<gene>
    <name evidence="2" type="ORF">SAMN05444167_3666</name>
</gene>
<dbReference type="EMBL" id="LT629690">
    <property type="protein sequence ID" value="SDF91051.1"/>
    <property type="molecule type" value="Genomic_DNA"/>
</dbReference>
<dbReference type="OrthoDB" id="118424at2"/>
<proteinExistence type="predicted"/>
<protein>
    <submittedName>
        <fullName evidence="2">Uncharacterized protein</fullName>
    </submittedName>
</protein>
<evidence type="ECO:0000313" key="3">
    <source>
        <dbReference type="Proteomes" id="UP000182427"/>
    </source>
</evidence>
<dbReference type="RefSeq" id="WP_083346420.1">
    <property type="nucleotide sequence ID" value="NZ_LT629690.1"/>
</dbReference>
<keyword evidence="1" id="KW-0732">Signal</keyword>
<organism evidence="2 3">
    <name type="scientific">Terriglobus roseus</name>
    <dbReference type="NCBI Taxonomy" id="392734"/>
    <lineage>
        <taxon>Bacteria</taxon>
        <taxon>Pseudomonadati</taxon>
        <taxon>Acidobacteriota</taxon>
        <taxon>Terriglobia</taxon>
        <taxon>Terriglobales</taxon>
        <taxon>Acidobacteriaceae</taxon>
        <taxon>Terriglobus</taxon>
    </lineage>
</organism>
<dbReference type="AlphaFoldDB" id="A0A1G7PXT8"/>